<dbReference type="Pfam" id="PF01075">
    <property type="entry name" value="Glyco_transf_9"/>
    <property type="match status" value="1"/>
</dbReference>
<protein>
    <submittedName>
        <fullName evidence="3">Glycosyltransferase family 9 protein</fullName>
    </submittedName>
</protein>
<keyword evidence="4" id="KW-1185">Reference proteome</keyword>
<dbReference type="SUPFAM" id="SSF53756">
    <property type="entry name" value="UDP-Glycosyltransferase/glycogen phosphorylase"/>
    <property type="match status" value="1"/>
</dbReference>
<accession>A0ABW0SZ12</accession>
<evidence type="ECO:0000313" key="4">
    <source>
        <dbReference type="Proteomes" id="UP001596111"/>
    </source>
</evidence>
<name>A0ABW0SZ12_9GAMM</name>
<comment type="caution">
    <text evidence="3">The sequence shown here is derived from an EMBL/GenBank/DDBJ whole genome shotgun (WGS) entry which is preliminary data.</text>
</comment>
<evidence type="ECO:0000256" key="1">
    <source>
        <dbReference type="ARBA" id="ARBA00022676"/>
    </source>
</evidence>
<dbReference type="Proteomes" id="UP001596111">
    <property type="component" value="Unassembled WGS sequence"/>
</dbReference>
<dbReference type="EMBL" id="JBHSNG010000009">
    <property type="protein sequence ID" value="MFC5581510.1"/>
    <property type="molecule type" value="Genomic_DNA"/>
</dbReference>
<dbReference type="RefSeq" id="WP_377326739.1">
    <property type="nucleotide sequence ID" value="NZ_JBHSNG010000009.1"/>
</dbReference>
<evidence type="ECO:0000313" key="3">
    <source>
        <dbReference type="EMBL" id="MFC5581510.1"/>
    </source>
</evidence>
<dbReference type="Gene3D" id="3.40.50.2000">
    <property type="entry name" value="Glycogen Phosphorylase B"/>
    <property type="match status" value="2"/>
</dbReference>
<dbReference type="PANTHER" id="PTHR30160">
    <property type="entry name" value="TETRAACYLDISACCHARIDE 4'-KINASE-RELATED"/>
    <property type="match status" value="1"/>
</dbReference>
<gene>
    <name evidence="3" type="ORF">ACFPPB_10350</name>
</gene>
<dbReference type="InterPro" id="IPR051199">
    <property type="entry name" value="LPS_LOS_Heptosyltrfase"/>
</dbReference>
<reference evidence="4" key="1">
    <citation type="journal article" date="2019" name="Int. J. Syst. Evol. Microbiol.">
        <title>The Global Catalogue of Microorganisms (GCM) 10K type strain sequencing project: providing services to taxonomists for standard genome sequencing and annotation.</title>
        <authorList>
            <consortium name="The Broad Institute Genomics Platform"/>
            <consortium name="The Broad Institute Genome Sequencing Center for Infectious Disease"/>
            <person name="Wu L."/>
            <person name="Ma J."/>
        </authorList>
    </citation>
    <scope>NUCLEOTIDE SEQUENCE [LARGE SCALE GENOMIC DNA]</scope>
    <source>
        <strain evidence="4">CGMCC 1.13587</strain>
    </source>
</reference>
<evidence type="ECO:0000256" key="2">
    <source>
        <dbReference type="ARBA" id="ARBA00022679"/>
    </source>
</evidence>
<proteinExistence type="predicted"/>
<organism evidence="3 4">
    <name type="scientific">Rhodanobacter terrae</name>
    <dbReference type="NCBI Taxonomy" id="418647"/>
    <lineage>
        <taxon>Bacteria</taxon>
        <taxon>Pseudomonadati</taxon>
        <taxon>Pseudomonadota</taxon>
        <taxon>Gammaproteobacteria</taxon>
        <taxon>Lysobacterales</taxon>
        <taxon>Rhodanobacteraceae</taxon>
        <taxon>Rhodanobacter</taxon>
    </lineage>
</organism>
<keyword evidence="2" id="KW-0808">Transferase</keyword>
<dbReference type="InterPro" id="IPR002201">
    <property type="entry name" value="Glyco_trans_9"/>
</dbReference>
<keyword evidence="1" id="KW-0328">Glycosyltransferase</keyword>
<sequence length="365" mass="40069">MTRSEIPLSVTVPVVIDHAVPPKHRHLLGVGELPPRDIFRILLLRPNHRLGNTLLLTPLLTELERRYPGAEIDLVTGCEAADDVFAGFRQVRHIHQLTRRPGHHPVRLLRTLLRLRRSRYDLAIDSTRGSRSGRLLLFLSGARHLLGLPSSKREVREGGSAWQSALAHAPSHFSLDGVYALRCAMGLPFLDQDTLWPSMRIHLRAEEQACGRALLADLLGHAPDGDRQVIALFPNATGNKRLCGGWWLELADALKAAHPHLSFIEMLPAHGQSQLQLRFPAFYSSNVRRMAAILGQCDGYISADCGVMHLASAAGVPTLGLFTRGNLTRYRPRGPHDAALCVADCAPAAVAAAAAPFLQAMPRRS</sequence>